<sequence length="116" mass="13378">MRTQWRTAIGMAGGQRLGIDYTSLYGHPKFARLDYDEQDKLLVQIQHIEAGALAAFNEQTHLEEQEAEQRQQVAEVIEKRAELSFLQEENQRINVRELMNVMDLPPDYRSDGAFVA</sequence>
<dbReference type="AlphaFoldDB" id="A0A246RZ97"/>
<organism evidence="1 2">
    <name type="scientific">Halomonas campaniensis</name>
    <dbReference type="NCBI Taxonomy" id="213554"/>
    <lineage>
        <taxon>Bacteria</taxon>
        <taxon>Pseudomonadati</taxon>
        <taxon>Pseudomonadota</taxon>
        <taxon>Gammaproteobacteria</taxon>
        <taxon>Oceanospirillales</taxon>
        <taxon>Halomonadaceae</taxon>
        <taxon>Halomonas</taxon>
    </lineage>
</organism>
<reference evidence="1 2" key="1">
    <citation type="submission" date="2014-08" db="EMBL/GenBank/DDBJ databases">
        <title>Draft genome sequence of a novel L-asparaginase producing marine bacterium, Halomonas campaniensis.</title>
        <authorList>
            <person name="Sundarakrishnan B."/>
            <person name="Moushumi Priya A."/>
            <person name="Raman G."/>
            <person name="Sakthivel N."/>
            <person name="Park S."/>
            <person name="Jayachandran S."/>
        </authorList>
    </citation>
    <scope>NUCLEOTIDE SEQUENCE [LARGE SCALE GENOMIC DNA]</scope>
    <source>
        <strain evidence="1 2">SK03</strain>
    </source>
</reference>
<evidence type="ECO:0000313" key="2">
    <source>
        <dbReference type="Proteomes" id="UP000197334"/>
    </source>
</evidence>
<keyword evidence="2" id="KW-1185">Reference proteome</keyword>
<name>A0A246RZ97_9GAMM</name>
<accession>A0A246RZ97</accession>
<proteinExistence type="predicted"/>
<protein>
    <submittedName>
        <fullName evidence="1">Uncharacterized protein</fullName>
    </submittedName>
</protein>
<dbReference type="Proteomes" id="UP000197334">
    <property type="component" value="Unassembled WGS sequence"/>
</dbReference>
<dbReference type="InterPro" id="IPR014915">
    <property type="entry name" value="Phage_TLS_TfmB"/>
</dbReference>
<dbReference type="EMBL" id="JPUA01000032">
    <property type="protein sequence ID" value="OWV29451.1"/>
    <property type="molecule type" value="Genomic_DNA"/>
</dbReference>
<comment type="caution">
    <text evidence="1">The sequence shown here is derived from an EMBL/GenBank/DDBJ whole genome shotgun (WGS) entry which is preliminary data.</text>
</comment>
<dbReference type="Pfam" id="PF08809">
    <property type="entry name" value="DUF1799"/>
    <property type="match status" value="1"/>
</dbReference>
<evidence type="ECO:0000313" key="1">
    <source>
        <dbReference type="EMBL" id="OWV29451.1"/>
    </source>
</evidence>
<gene>
    <name evidence="1" type="ORF">JI62_11595</name>
</gene>